<evidence type="ECO:0000256" key="5">
    <source>
        <dbReference type="ARBA" id="ARBA00025050"/>
    </source>
</evidence>
<evidence type="ECO:0000256" key="2">
    <source>
        <dbReference type="ARBA" id="ARBA00005912"/>
    </source>
</evidence>
<dbReference type="GO" id="GO:0043023">
    <property type="term" value="F:ribosomal large subunit binding"/>
    <property type="evidence" value="ECO:0007669"/>
    <property type="project" value="TreeGrafter"/>
</dbReference>
<evidence type="ECO:0000256" key="1">
    <source>
        <dbReference type="ARBA" id="ARBA00004496"/>
    </source>
</evidence>
<dbReference type="AlphaFoldDB" id="A0A6B0Y1D5"/>
<organism evidence="8">
    <name type="scientific">Boseongicola sp. SB0664_bin_43</name>
    <dbReference type="NCBI Taxonomy" id="2604844"/>
    <lineage>
        <taxon>Bacteria</taxon>
        <taxon>Pseudomonadati</taxon>
        <taxon>Pseudomonadota</taxon>
        <taxon>Alphaproteobacteria</taxon>
        <taxon>Rhodobacterales</taxon>
        <taxon>Paracoccaceae</taxon>
        <taxon>Boseongicola</taxon>
    </lineage>
</organism>
<dbReference type="InterPro" id="IPR036191">
    <property type="entry name" value="RRF_sf"/>
</dbReference>
<comment type="function">
    <text evidence="5 6">Responsible for the release of ribosomes from messenger RNA at the termination of protein biosynthesis. May increase the efficiency of translation by recycling ribosomes from one round of translation to another.</text>
</comment>
<evidence type="ECO:0000313" key="8">
    <source>
        <dbReference type="EMBL" id="MXY33732.1"/>
    </source>
</evidence>
<accession>A0A6B0Y1D5</accession>
<dbReference type="CDD" id="cd00520">
    <property type="entry name" value="RRF"/>
    <property type="match status" value="1"/>
</dbReference>
<dbReference type="PANTHER" id="PTHR20982">
    <property type="entry name" value="RIBOSOME RECYCLING FACTOR"/>
    <property type="match status" value="1"/>
</dbReference>
<name>A0A6B0Y1D5_9RHOB</name>
<dbReference type="PANTHER" id="PTHR20982:SF3">
    <property type="entry name" value="MITOCHONDRIAL RIBOSOME RECYCLING FACTOR PSEUDO 1"/>
    <property type="match status" value="1"/>
</dbReference>
<dbReference type="SUPFAM" id="SSF55194">
    <property type="entry name" value="Ribosome recycling factor, RRF"/>
    <property type="match status" value="1"/>
</dbReference>
<dbReference type="HAMAP" id="MF_00040">
    <property type="entry name" value="RRF"/>
    <property type="match status" value="1"/>
</dbReference>
<dbReference type="Pfam" id="PF01765">
    <property type="entry name" value="RRF"/>
    <property type="match status" value="1"/>
</dbReference>
<reference evidence="8" key="1">
    <citation type="submission" date="2019-09" db="EMBL/GenBank/DDBJ databases">
        <title>Characterisation of the sponge microbiome using genome-centric metagenomics.</title>
        <authorList>
            <person name="Engelberts J.P."/>
            <person name="Robbins S.J."/>
            <person name="De Goeij J.M."/>
            <person name="Aranda M."/>
            <person name="Bell S.C."/>
            <person name="Webster N.S."/>
        </authorList>
    </citation>
    <scope>NUCLEOTIDE SEQUENCE</scope>
    <source>
        <strain evidence="8">SB0664_bin_43</strain>
    </source>
</reference>
<dbReference type="InterPro" id="IPR023584">
    <property type="entry name" value="Ribosome_recyc_fac_dom"/>
</dbReference>
<feature type="domain" description="Ribosome recycling factor" evidence="7">
    <location>
        <begin position="26"/>
        <end position="187"/>
    </location>
</feature>
<dbReference type="Gene3D" id="3.30.1360.40">
    <property type="match status" value="1"/>
</dbReference>
<keyword evidence="4 6" id="KW-0648">Protein biosynthesis</keyword>
<protein>
    <recommendedName>
        <fullName evidence="6">Ribosome-recycling factor</fullName>
        <shortName evidence="6">RRF</shortName>
    </recommendedName>
    <alternativeName>
        <fullName evidence="6">Ribosome-releasing factor</fullName>
    </alternativeName>
</protein>
<evidence type="ECO:0000256" key="6">
    <source>
        <dbReference type="HAMAP-Rule" id="MF_00040"/>
    </source>
</evidence>
<evidence type="ECO:0000256" key="4">
    <source>
        <dbReference type="ARBA" id="ARBA00022917"/>
    </source>
</evidence>
<dbReference type="GO" id="GO:0006415">
    <property type="term" value="P:translational termination"/>
    <property type="evidence" value="ECO:0007669"/>
    <property type="project" value="UniProtKB-UniRule"/>
</dbReference>
<proteinExistence type="inferred from homology"/>
<sequence length="189" mass="21556">MLDELLELILSDAVDHMERSMQHLGKELRAVRAGRATPAMLQNVRVEFYGSISPLNQLSSINAPQPDLLVVSPWDKSSIDAIEKGILSANLGLNPSNDGVLIRVPVPPLTEERRIELCKRVRQIGERSKIAIRNIRRSTKDDLKTTQEEEHLSEDMRYLAEERLQKETDRFVSAIDNFLRQKEAEIMEV</sequence>
<dbReference type="GO" id="GO:0005737">
    <property type="term" value="C:cytoplasm"/>
    <property type="evidence" value="ECO:0007669"/>
    <property type="project" value="UniProtKB-SubCell"/>
</dbReference>
<comment type="similarity">
    <text evidence="2 6">Belongs to the RRF family.</text>
</comment>
<gene>
    <name evidence="6" type="primary">frr</name>
    <name evidence="8" type="ORF">F4Y60_06515</name>
</gene>
<evidence type="ECO:0000259" key="7">
    <source>
        <dbReference type="Pfam" id="PF01765"/>
    </source>
</evidence>
<keyword evidence="3 6" id="KW-0963">Cytoplasm</keyword>
<dbReference type="FunFam" id="1.10.132.20:FF:000001">
    <property type="entry name" value="Ribosome-recycling factor"/>
    <property type="match status" value="1"/>
</dbReference>
<dbReference type="EMBL" id="VXRY01000261">
    <property type="protein sequence ID" value="MXY33732.1"/>
    <property type="molecule type" value="Genomic_DNA"/>
</dbReference>
<dbReference type="NCBIfam" id="TIGR00496">
    <property type="entry name" value="frr"/>
    <property type="match status" value="1"/>
</dbReference>
<dbReference type="FunFam" id="3.30.1360.40:FF:000001">
    <property type="entry name" value="Ribosome-recycling factor"/>
    <property type="match status" value="1"/>
</dbReference>
<comment type="caution">
    <text evidence="8">The sequence shown here is derived from an EMBL/GenBank/DDBJ whole genome shotgun (WGS) entry which is preliminary data.</text>
</comment>
<dbReference type="Gene3D" id="1.10.132.20">
    <property type="entry name" value="Ribosome-recycling factor"/>
    <property type="match status" value="1"/>
</dbReference>
<evidence type="ECO:0000256" key="3">
    <source>
        <dbReference type="ARBA" id="ARBA00022490"/>
    </source>
</evidence>
<comment type="subcellular location">
    <subcellularLocation>
        <location evidence="1 6">Cytoplasm</location>
    </subcellularLocation>
</comment>
<dbReference type="InterPro" id="IPR002661">
    <property type="entry name" value="Ribosome_recyc_fac"/>
</dbReference>